<name>A0A0F6MLI7_TREDN</name>
<organism evidence="1">
    <name type="scientific">Treponema denticola OTK</name>
    <dbReference type="NCBI Taxonomy" id="999434"/>
    <lineage>
        <taxon>Bacteria</taxon>
        <taxon>Pseudomonadati</taxon>
        <taxon>Spirochaetota</taxon>
        <taxon>Spirochaetia</taxon>
        <taxon>Spirochaetales</taxon>
        <taxon>Treponemataceae</taxon>
        <taxon>Treponema</taxon>
    </lineage>
</organism>
<comment type="caution">
    <text evidence="1">The sequence shown here is derived from an EMBL/GenBank/DDBJ whole genome shotgun (WGS) entry which is preliminary data.</text>
</comment>
<dbReference type="HOGENOM" id="CLU_2195760_0_0_12"/>
<sequence>MRMLEFKRTKLFDGVEYELFNKEFLLNIEGKSLSFIADDITQFKLIDYQGKQEIIYELLLKSEGNSDIITKEGLQVYYLSKDDLLIVFSLGEYQSGRYMLFLEGIWQK</sequence>
<reference evidence="1" key="1">
    <citation type="submission" date="2012-01" db="EMBL/GenBank/DDBJ databases">
        <title>The Genome Sequence of Treponema denticola OTK.</title>
        <authorList>
            <consortium name="The Broad Institute Genome Sequencing Platform"/>
            <person name="Earl A."/>
            <person name="Ward D."/>
            <person name="Feldgarden M."/>
            <person name="Gevers D."/>
            <person name="Blanton J.M."/>
            <person name="Fenno C.J."/>
            <person name="Baranova O.V."/>
            <person name="Mathney J."/>
            <person name="Dewhirst F.E."/>
            <person name="Izard J."/>
            <person name="Young S.K."/>
            <person name="Zeng Q."/>
            <person name="Gargeya S."/>
            <person name="Fitzgerald M."/>
            <person name="Haas B."/>
            <person name="Abouelleil A."/>
            <person name="Alvarado L."/>
            <person name="Arachchi H.M."/>
            <person name="Berlin A."/>
            <person name="Chapman S.B."/>
            <person name="Gearin G."/>
            <person name="Goldberg J."/>
            <person name="Griggs A."/>
            <person name="Gujja S."/>
            <person name="Hansen M."/>
            <person name="Heiman D."/>
            <person name="Howarth C."/>
            <person name="Larimer J."/>
            <person name="Lui A."/>
            <person name="MacDonald P.J.P."/>
            <person name="McCowen C."/>
            <person name="Montmayeur A."/>
            <person name="Murphy C."/>
            <person name="Neiman D."/>
            <person name="Pearson M."/>
            <person name="Priest M."/>
            <person name="Roberts A."/>
            <person name="Saif S."/>
            <person name="Shea T."/>
            <person name="Sisk P."/>
            <person name="Stolte C."/>
            <person name="Sykes S."/>
            <person name="Wortman J."/>
            <person name="Nusbaum C."/>
            <person name="Birren B."/>
        </authorList>
    </citation>
    <scope>NUCLEOTIDE SEQUENCE [LARGE SCALE GENOMIC DNA]</scope>
    <source>
        <strain evidence="1">OTK</strain>
    </source>
</reference>
<gene>
    <name evidence="1" type="ORF">HMPREF9723_01679</name>
</gene>
<protein>
    <submittedName>
        <fullName evidence="1">Uncharacterized protein</fullName>
    </submittedName>
</protein>
<proteinExistence type="predicted"/>
<dbReference type="RefSeq" id="WP_002692534.1">
    <property type="nucleotide sequence ID" value="NZ_CM001797.1"/>
</dbReference>
<dbReference type="PATRIC" id="fig|999434.4.peg.1741"/>
<dbReference type="AlphaFoldDB" id="A0A0F6MLI7"/>
<dbReference type="Proteomes" id="UP000011701">
    <property type="component" value="Chromosome"/>
</dbReference>
<evidence type="ECO:0000313" key="1">
    <source>
        <dbReference type="EMBL" id="EMB20219.1"/>
    </source>
</evidence>
<accession>A0A0F6MLI7</accession>
<dbReference type="EMBL" id="AGDY01000009">
    <property type="protein sequence ID" value="EMB20219.1"/>
    <property type="molecule type" value="Genomic_DNA"/>
</dbReference>